<protein>
    <recommendedName>
        <fullName evidence="1">Pepco domain-containing protein</fullName>
    </recommendedName>
</protein>
<dbReference type="Proteomes" id="UP000622245">
    <property type="component" value="Unassembled WGS sequence"/>
</dbReference>
<reference evidence="2 3" key="1">
    <citation type="submission" date="2021-01" db="EMBL/GenBank/DDBJ databases">
        <title>Draft genome sequence of Micromonospora sp. strain STR1s_6.</title>
        <authorList>
            <person name="Karlyshev A."/>
            <person name="Jawad R."/>
        </authorList>
    </citation>
    <scope>NUCLEOTIDE SEQUENCE [LARGE SCALE GENOMIC DNA]</scope>
    <source>
        <strain evidence="2 3">STR1S-6</strain>
    </source>
</reference>
<dbReference type="EMBL" id="JAEVHL010000111">
    <property type="protein sequence ID" value="MBM0277592.1"/>
    <property type="molecule type" value="Genomic_DNA"/>
</dbReference>
<accession>A0ABS1YJI3</accession>
<gene>
    <name evidence="2" type="ORF">JM949_20510</name>
</gene>
<dbReference type="InterPro" id="IPR056947">
    <property type="entry name" value="Pepco_dom"/>
</dbReference>
<dbReference type="RefSeq" id="WP_203150013.1">
    <property type="nucleotide sequence ID" value="NZ_JAEVHL010000111.1"/>
</dbReference>
<dbReference type="Pfam" id="PF24393">
    <property type="entry name" value="Pepco"/>
    <property type="match status" value="1"/>
</dbReference>
<proteinExistence type="predicted"/>
<evidence type="ECO:0000313" key="2">
    <source>
        <dbReference type="EMBL" id="MBM0277592.1"/>
    </source>
</evidence>
<name>A0ABS1YJI3_9ACTN</name>
<sequence>MDAWVMDEHSKGLVDRQLKTITVNAERVRAALDELQVLLPDDPDPVDGSRRRWRMDEVELTVELTGEGGVKLLGSATVGITGGIRVLFKRAE</sequence>
<organism evidence="2 3">
    <name type="scientific">Micromonospora tarensis</name>
    <dbReference type="NCBI Taxonomy" id="2806100"/>
    <lineage>
        <taxon>Bacteria</taxon>
        <taxon>Bacillati</taxon>
        <taxon>Actinomycetota</taxon>
        <taxon>Actinomycetes</taxon>
        <taxon>Micromonosporales</taxon>
        <taxon>Micromonosporaceae</taxon>
        <taxon>Micromonospora</taxon>
    </lineage>
</organism>
<keyword evidence="3" id="KW-1185">Reference proteome</keyword>
<evidence type="ECO:0000313" key="3">
    <source>
        <dbReference type="Proteomes" id="UP000622245"/>
    </source>
</evidence>
<feature type="domain" description="Pepco" evidence="1">
    <location>
        <begin position="46"/>
        <end position="90"/>
    </location>
</feature>
<comment type="caution">
    <text evidence="2">The sequence shown here is derived from an EMBL/GenBank/DDBJ whole genome shotgun (WGS) entry which is preliminary data.</text>
</comment>
<evidence type="ECO:0000259" key="1">
    <source>
        <dbReference type="Pfam" id="PF24393"/>
    </source>
</evidence>